<evidence type="ECO:0000256" key="4">
    <source>
        <dbReference type="ARBA" id="ARBA00022475"/>
    </source>
</evidence>
<dbReference type="GO" id="GO:0005886">
    <property type="term" value="C:plasma membrane"/>
    <property type="evidence" value="ECO:0007669"/>
    <property type="project" value="UniProtKB-SubCell"/>
</dbReference>
<dbReference type="GO" id="GO:0015450">
    <property type="term" value="F:protein-transporting ATPase activity"/>
    <property type="evidence" value="ECO:0007669"/>
    <property type="project" value="UniProtKB-UniRule"/>
</dbReference>
<dbReference type="Proteomes" id="UP000017938">
    <property type="component" value="Unassembled WGS sequence"/>
</dbReference>
<dbReference type="GO" id="GO:0043952">
    <property type="term" value="P:protein transport by the Sec complex"/>
    <property type="evidence" value="ECO:0007669"/>
    <property type="project" value="TreeGrafter"/>
</dbReference>
<evidence type="ECO:0000256" key="3">
    <source>
        <dbReference type="ARBA" id="ARBA00022448"/>
    </source>
</evidence>
<comment type="caution">
    <text evidence="12">The sequence shown here is derived from an EMBL/GenBank/DDBJ whole genome shotgun (WGS) entry which is preliminary data.</text>
</comment>
<keyword evidence="6 10" id="KW-0653">Protein transport</keyword>
<evidence type="ECO:0000313" key="15">
    <source>
        <dbReference type="Proteomes" id="UP001139365"/>
    </source>
</evidence>
<evidence type="ECO:0000313" key="14">
    <source>
        <dbReference type="Proteomes" id="UP000017938"/>
    </source>
</evidence>
<dbReference type="Proteomes" id="UP001139365">
    <property type="component" value="Unassembled WGS sequence"/>
</dbReference>
<keyword evidence="9 10" id="KW-0472">Membrane</keyword>
<dbReference type="EMBL" id="JALEMU010000018">
    <property type="protein sequence ID" value="MCI5754841.1"/>
    <property type="molecule type" value="Genomic_DNA"/>
</dbReference>
<reference evidence="12" key="1">
    <citation type="submission" date="2012-11" db="EMBL/GenBank/DDBJ databases">
        <title>Dependencies among metagenomic species, viruses, plasmids and units of genetic variation.</title>
        <authorList>
            <person name="Nielsen H.B."/>
            <person name="Almeida M."/>
            <person name="Juncker A.S."/>
            <person name="Rasmussen S."/>
            <person name="Li J."/>
            <person name="Sunagawa S."/>
            <person name="Plichta D."/>
            <person name="Gautier L."/>
            <person name="Le Chatelier E."/>
            <person name="Peletier E."/>
            <person name="Bonde I."/>
            <person name="Nielsen T."/>
            <person name="Manichanh C."/>
            <person name="Arumugam M."/>
            <person name="Batto J."/>
            <person name="Santos M.B.Q.D."/>
            <person name="Blom N."/>
            <person name="Borruel N."/>
            <person name="Burgdorf K.S."/>
            <person name="Boumezbeur F."/>
            <person name="Casellas F."/>
            <person name="Dore J."/>
            <person name="Guarner F."/>
            <person name="Hansen T."/>
            <person name="Hildebrand F."/>
            <person name="Kaas R.S."/>
            <person name="Kennedy S."/>
            <person name="Kristiansen K."/>
            <person name="Kultima J.R."/>
            <person name="Leonard P."/>
            <person name="Levenez F."/>
            <person name="Lund O."/>
            <person name="Moumen B."/>
            <person name="Le Paslier D."/>
            <person name="Pons N."/>
            <person name="Pedersen O."/>
            <person name="Prifti E."/>
            <person name="Qin J."/>
            <person name="Raes J."/>
            <person name="Tap J."/>
            <person name="Tims S."/>
            <person name="Ussery D.W."/>
            <person name="Yamada T."/>
            <person name="MetaHit consortium"/>
            <person name="Renault P."/>
            <person name="Sicheritz-Ponten T."/>
            <person name="Bork P."/>
            <person name="Wang J."/>
            <person name="Brunak S."/>
            <person name="Ehrlich S.D."/>
        </authorList>
    </citation>
    <scope>NUCLEOTIDE SEQUENCE [LARGE SCALE GENOMIC DNA]</scope>
</reference>
<dbReference type="STRING" id="1263015.BN580_01698"/>
<evidence type="ECO:0000256" key="9">
    <source>
        <dbReference type="ARBA" id="ARBA00023136"/>
    </source>
</evidence>
<feature type="transmembrane region" description="Helical" evidence="10">
    <location>
        <begin position="54"/>
        <end position="76"/>
    </location>
</feature>
<protein>
    <recommendedName>
        <fullName evidence="10">Protein-export membrane protein SecG</fullName>
    </recommendedName>
</protein>
<feature type="transmembrane region" description="Helical" evidence="10">
    <location>
        <begin position="6"/>
        <end position="22"/>
    </location>
</feature>
<dbReference type="AlphaFoldDB" id="R6UW94"/>
<evidence type="ECO:0000313" key="12">
    <source>
        <dbReference type="EMBL" id="CDC74967.1"/>
    </source>
</evidence>
<name>R6UW94_9BACT</name>
<sequence length="130" mass="13514">MDIVIGIILIVSALFLVVAVLLQSGKDKGLSGTISGSASDTYYGKNKGNSRDKILSKLTTVISVVFVVLVLVSFVIQDDTDLGNIKDQLTATEAPVTTVDTKSDGTGETKGTEGTSEESKTETSAPETSA</sequence>
<dbReference type="EMBL" id="CBFW010000262">
    <property type="protein sequence ID" value="CDC74967.1"/>
    <property type="molecule type" value="Genomic_DNA"/>
</dbReference>
<dbReference type="Pfam" id="PF03840">
    <property type="entry name" value="SecG"/>
    <property type="match status" value="1"/>
</dbReference>
<evidence type="ECO:0000256" key="6">
    <source>
        <dbReference type="ARBA" id="ARBA00022927"/>
    </source>
</evidence>
<dbReference type="GO" id="GO:0065002">
    <property type="term" value="P:intracellular protein transmembrane transport"/>
    <property type="evidence" value="ECO:0007669"/>
    <property type="project" value="TreeGrafter"/>
</dbReference>
<feature type="region of interest" description="Disordered" evidence="11">
    <location>
        <begin position="96"/>
        <end position="130"/>
    </location>
</feature>
<evidence type="ECO:0000256" key="10">
    <source>
        <dbReference type="RuleBase" id="RU365087"/>
    </source>
</evidence>
<keyword evidence="3 10" id="KW-0813">Transport</keyword>
<gene>
    <name evidence="13" type="primary">secG</name>
    <name evidence="12" type="ORF">BN580_01698</name>
    <name evidence="13" type="ORF">MR241_00920</name>
</gene>
<evidence type="ECO:0000256" key="5">
    <source>
        <dbReference type="ARBA" id="ARBA00022692"/>
    </source>
</evidence>
<keyword evidence="5 10" id="KW-0812">Transmembrane</keyword>
<dbReference type="GO" id="GO:0009306">
    <property type="term" value="P:protein secretion"/>
    <property type="evidence" value="ECO:0007669"/>
    <property type="project" value="UniProtKB-UniRule"/>
</dbReference>
<reference evidence="13 15" key="2">
    <citation type="submission" date="2022-03" db="EMBL/GenBank/DDBJ databases">
        <title>Metagenome-assembled genomes from swine fecal metagenomes.</title>
        <authorList>
            <person name="Holman D.B."/>
            <person name="Kommadath A."/>
        </authorList>
    </citation>
    <scope>NUCLEOTIDE SEQUENCE [LARGE SCALE GENOMIC DNA]</scope>
    <source>
        <strain evidence="13">SUG147</strain>
    </source>
</reference>
<evidence type="ECO:0000256" key="2">
    <source>
        <dbReference type="ARBA" id="ARBA00008445"/>
    </source>
</evidence>
<evidence type="ECO:0000256" key="1">
    <source>
        <dbReference type="ARBA" id="ARBA00004651"/>
    </source>
</evidence>
<dbReference type="NCBIfam" id="TIGR00810">
    <property type="entry name" value="secG"/>
    <property type="match status" value="1"/>
</dbReference>
<accession>R6UW94</accession>
<feature type="compositionally biased region" description="Basic and acidic residues" evidence="11">
    <location>
        <begin position="101"/>
        <end position="121"/>
    </location>
</feature>
<dbReference type="InterPro" id="IPR004692">
    <property type="entry name" value="SecG"/>
</dbReference>
<evidence type="ECO:0000256" key="7">
    <source>
        <dbReference type="ARBA" id="ARBA00022989"/>
    </source>
</evidence>
<dbReference type="PRINTS" id="PR01651">
    <property type="entry name" value="SECGEXPORT"/>
</dbReference>
<dbReference type="PANTHER" id="PTHR34182:SF1">
    <property type="entry name" value="PROTEIN-EXPORT MEMBRANE PROTEIN SECG"/>
    <property type="match status" value="1"/>
</dbReference>
<comment type="similarity">
    <text evidence="2 10">Belongs to the SecG family.</text>
</comment>
<evidence type="ECO:0000256" key="11">
    <source>
        <dbReference type="SAM" id="MobiDB-lite"/>
    </source>
</evidence>
<evidence type="ECO:0000256" key="8">
    <source>
        <dbReference type="ARBA" id="ARBA00023010"/>
    </source>
</evidence>
<evidence type="ECO:0000313" key="13">
    <source>
        <dbReference type="EMBL" id="MCI5754841.1"/>
    </source>
</evidence>
<keyword evidence="8 10" id="KW-0811">Translocation</keyword>
<comment type="subcellular location">
    <subcellularLocation>
        <location evidence="1 10">Cell membrane</location>
        <topology evidence="1 10">Multi-pass membrane protein</topology>
    </subcellularLocation>
</comment>
<keyword evidence="4 10" id="KW-1003">Cell membrane</keyword>
<comment type="function">
    <text evidence="10">Involved in protein export. Participates in an early event of protein translocation.</text>
</comment>
<dbReference type="PANTHER" id="PTHR34182">
    <property type="entry name" value="PROTEIN-EXPORT MEMBRANE PROTEIN SECG"/>
    <property type="match status" value="1"/>
</dbReference>
<organism evidence="12 14">
    <name type="scientific">Candidatus Colimorpha enterica</name>
    <dbReference type="NCBI Taxonomy" id="3083063"/>
    <lineage>
        <taxon>Bacteria</taxon>
        <taxon>Pseudomonadati</taxon>
        <taxon>Bacteroidota</taxon>
        <taxon>Bacteroidia</taxon>
        <taxon>Bacteroidales</taxon>
        <taxon>Candidatus Colimorpha</taxon>
    </lineage>
</organism>
<proteinExistence type="inferred from homology"/>
<keyword evidence="7 10" id="KW-1133">Transmembrane helix</keyword>